<dbReference type="GO" id="GO:0000105">
    <property type="term" value="P:L-histidine biosynthetic process"/>
    <property type="evidence" value="ECO:0007669"/>
    <property type="project" value="UniProtKB-UniRule"/>
</dbReference>
<dbReference type="Proteomes" id="UP000515292">
    <property type="component" value="Chromosome"/>
</dbReference>
<dbReference type="HAMAP" id="MF_01023">
    <property type="entry name" value="HisC_aminotrans_2"/>
    <property type="match status" value="1"/>
</dbReference>
<dbReference type="PANTHER" id="PTHR43643">
    <property type="entry name" value="HISTIDINOL-PHOSPHATE AMINOTRANSFERASE 2"/>
    <property type="match status" value="1"/>
</dbReference>
<evidence type="ECO:0000313" key="11">
    <source>
        <dbReference type="EMBL" id="QMW24317.1"/>
    </source>
</evidence>
<evidence type="ECO:0000256" key="4">
    <source>
        <dbReference type="ARBA" id="ARBA00011738"/>
    </source>
</evidence>
<dbReference type="UniPathway" id="UPA00031">
    <property type="reaction ID" value="UER00012"/>
</dbReference>
<protein>
    <recommendedName>
        <fullName evidence="9">Histidinol-phosphate aminotransferase</fullName>
        <ecNumber evidence="9">2.6.1.9</ecNumber>
    </recommendedName>
    <alternativeName>
        <fullName evidence="9">Imidazole acetol-phosphate transaminase</fullName>
    </alternativeName>
</protein>
<evidence type="ECO:0000256" key="1">
    <source>
        <dbReference type="ARBA" id="ARBA00001933"/>
    </source>
</evidence>
<accession>A0A7G5ILS5</accession>
<sequence length="367" mass="38160">MNSLPTVNPWIDQLAPYVAGSAKAPGHAHPVKLSSNENPWGASPRALDAMREAAAAAHRYPEGSATILREALATLHNLDPDRIVCGTGSDEILQLIPSLYCAPGDSVVYVRHGFMVYPIAARRAGAEPIAAPDTNYTADVDALLATIRPDTRVVFLANPNNPTGTMIPASDVARLHAGLRPDIVLVLDQAYAEYLDAPDPDGALALATTAANVVATRTFSKIYGLGGARVGWATGPKAIIDNIAKVRAPFSVSNSAIAAATAALADQAFVATCRAENNRLRAELVSAIEGLGNHGLTAIPSVANFVLMACPTQGPLAAPAIHAGLMARGFITRHLPGQGLPHAVRISIGTEPETRGVIAALRDLAAA</sequence>
<comment type="pathway">
    <text evidence="2 9">Amino-acid biosynthesis; L-histidine biosynthesis; L-histidine from 5-phospho-alpha-D-ribose 1-diphosphate: step 7/9.</text>
</comment>
<comment type="cofactor">
    <cofactor evidence="1 9">
        <name>pyridoxal 5'-phosphate</name>
        <dbReference type="ChEBI" id="CHEBI:597326"/>
    </cofactor>
</comment>
<dbReference type="Pfam" id="PF00155">
    <property type="entry name" value="Aminotran_1_2"/>
    <property type="match status" value="1"/>
</dbReference>
<dbReference type="InterPro" id="IPR050106">
    <property type="entry name" value="HistidinolP_aminotransfase"/>
</dbReference>
<comment type="subunit">
    <text evidence="4 9">Homodimer.</text>
</comment>
<dbReference type="InterPro" id="IPR015424">
    <property type="entry name" value="PyrdxlP-dep_Trfase"/>
</dbReference>
<dbReference type="InterPro" id="IPR004839">
    <property type="entry name" value="Aminotransferase_I/II_large"/>
</dbReference>
<dbReference type="EC" id="2.6.1.9" evidence="9"/>
<organism evidence="11 12">
    <name type="scientific">Sandaracinobacteroides saxicola</name>
    <dbReference type="NCBI Taxonomy" id="2759707"/>
    <lineage>
        <taxon>Bacteria</taxon>
        <taxon>Pseudomonadati</taxon>
        <taxon>Pseudomonadota</taxon>
        <taxon>Alphaproteobacteria</taxon>
        <taxon>Sphingomonadales</taxon>
        <taxon>Sphingosinicellaceae</taxon>
        <taxon>Sandaracinobacteroides</taxon>
    </lineage>
</organism>
<dbReference type="PANTHER" id="PTHR43643:SF3">
    <property type="entry name" value="HISTIDINOL-PHOSPHATE AMINOTRANSFERASE"/>
    <property type="match status" value="1"/>
</dbReference>
<keyword evidence="12" id="KW-1185">Reference proteome</keyword>
<evidence type="ECO:0000313" key="12">
    <source>
        <dbReference type="Proteomes" id="UP000515292"/>
    </source>
</evidence>
<dbReference type="EMBL" id="CP059851">
    <property type="protein sequence ID" value="QMW24317.1"/>
    <property type="molecule type" value="Genomic_DNA"/>
</dbReference>
<dbReference type="KEGG" id="sand:H3309_07660"/>
<proteinExistence type="inferred from homology"/>
<keyword evidence="9" id="KW-0028">Amino-acid biosynthesis</keyword>
<evidence type="ECO:0000256" key="9">
    <source>
        <dbReference type="HAMAP-Rule" id="MF_01023"/>
    </source>
</evidence>
<name>A0A7G5ILS5_9SPHN</name>
<dbReference type="Gene3D" id="3.90.1150.10">
    <property type="entry name" value="Aspartate Aminotransferase, domain 1"/>
    <property type="match status" value="1"/>
</dbReference>
<evidence type="ECO:0000256" key="3">
    <source>
        <dbReference type="ARBA" id="ARBA00007970"/>
    </source>
</evidence>
<keyword evidence="6 9" id="KW-0808">Transferase</keyword>
<evidence type="ECO:0000259" key="10">
    <source>
        <dbReference type="Pfam" id="PF00155"/>
    </source>
</evidence>
<dbReference type="Gene3D" id="3.40.640.10">
    <property type="entry name" value="Type I PLP-dependent aspartate aminotransferase-like (Major domain)"/>
    <property type="match status" value="1"/>
</dbReference>
<evidence type="ECO:0000256" key="5">
    <source>
        <dbReference type="ARBA" id="ARBA00022576"/>
    </source>
</evidence>
<keyword evidence="9" id="KW-0368">Histidine biosynthesis</keyword>
<dbReference type="GO" id="GO:0030170">
    <property type="term" value="F:pyridoxal phosphate binding"/>
    <property type="evidence" value="ECO:0007669"/>
    <property type="project" value="InterPro"/>
</dbReference>
<gene>
    <name evidence="9" type="primary">hisC</name>
    <name evidence="11" type="ORF">H3309_07660</name>
</gene>
<dbReference type="GO" id="GO:0004400">
    <property type="term" value="F:histidinol-phosphate transaminase activity"/>
    <property type="evidence" value="ECO:0007669"/>
    <property type="project" value="UniProtKB-UniRule"/>
</dbReference>
<dbReference type="RefSeq" id="WP_182298165.1">
    <property type="nucleotide sequence ID" value="NZ_CP059851.1"/>
</dbReference>
<dbReference type="NCBIfam" id="TIGR01141">
    <property type="entry name" value="hisC"/>
    <property type="match status" value="1"/>
</dbReference>
<feature type="modified residue" description="N6-(pyridoxal phosphate)lysine" evidence="9">
    <location>
        <position position="221"/>
    </location>
</feature>
<comment type="similarity">
    <text evidence="3 9">Belongs to the class-II pyridoxal-phosphate-dependent aminotransferase family. Histidinol-phosphate aminotransferase subfamily.</text>
</comment>
<evidence type="ECO:0000256" key="7">
    <source>
        <dbReference type="ARBA" id="ARBA00022898"/>
    </source>
</evidence>
<dbReference type="InterPro" id="IPR015422">
    <property type="entry name" value="PyrdxlP-dep_Trfase_small"/>
</dbReference>
<dbReference type="AlphaFoldDB" id="A0A7G5ILS5"/>
<keyword evidence="7 9" id="KW-0663">Pyridoxal phosphate</keyword>
<evidence type="ECO:0000256" key="6">
    <source>
        <dbReference type="ARBA" id="ARBA00022679"/>
    </source>
</evidence>
<keyword evidence="5 9" id="KW-0032">Aminotransferase</keyword>
<evidence type="ECO:0000256" key="8">
    <source>
        <dbReference type="ARBA" id="ARBA00047481"/>
    </source>
</evidence>
<reference evidence="11 12" key="1">
    <citation type="submission" date="2020-07" db="EMBL/GenBank/DDBJ databases">
        <title>Complete genome sequence for Sandaracinobacter sp. M6.</title>
        <authorList>
            <person name="Tang Y."/>
            <person name="Liu Q."/>
            <person name="Guo Z."/>
            <person name="Lei P."/>
            <person name="Huang B."/>
        </authorList>
    </citation>
    <scope>NUCLEOTIDE SEQUENCE [LARGE SCALE GENOMIC DNA]</scope>
    <source>
        <strain evidence="11 12">M6</strain>
    </source>
</reference>
<evidence type="ECO:0000256" key="2">
    <source>
        <dbReference type="ARBA" id="ARBA00005011"/>
    </source>
</evidence>
<dbReference type="SUPFAM" id="SSF53383">
    <property type="entry name" value="PLP-dependent transferases"/>
    <property type="match status" value="1"/>
</dbReference>
<dbReference type="InterPro" id="IPR015421">
    <property type="entry name" value="PyrdxlP-dep_Trfase_major"/>
</dbReference>
<dbReference type="CDD" id="cd00609">
    <property type="entry name" value="AAT_like"/>
    <property type="match status" value="1"/>
</dbReference>
<dbReference type="InterPro" id="IPR005861">
    <property type="entry name" value="HisP_aminotrans"/>
</dbReference>
<feature type="domain" description="Aminotransferase class I/classII large" evidence="10">
    <location>
        <begin position="30"/>
        <end position="360"/>
    </location>
</feature>
<comment type="catalytic activity">
    <reaction evidence="8 9">
        <text>L-histidinol phosphate + 2-oxoglutarate = 3-(imidazol-4-yl)-2-oxopropyl phosphate + L-glutamate</text>
        <dbReference type="Rhea" id="RHEA:23744"/>
        <dbReference type="ChEBI" id="CHEBI:16810"/>
        <dbReference type="ChEBI" id="CHEBI:29985"/>
        <dbReference type="ChEBI" id="CHEBI:57766"/>
        <dbReference type="ChEBI" id="CHEBI:57980"/>
        <dbReference type="EC" id="2.6.1.9"/>
    </reaction>
</comment>